<gene>
    <name evidence="2" type="ORF">BgAZ_200050</name>
</gene>
<feature type="compositionally biased region" description="Polar residues" evidence="1">
    <location>
        <begin position="120"/>
        <end position="139"/>
    </location>
</feature>
<keyword evidence="3" id="KW-1185">Reference proteome</keyword>
<dbReference type="Pfam" id="PF06658">
    <property type="entry name" value="DUF1168"/>
    <property type="match status" value="1"/>
</dbReference>
<dbReference type="InterPro" id="IPR009548">
    <property type="entry name" value="Prkrip1"/>
</dbReference>
<dbReference type="AlphaFoldDB" id="A0AAD8LJ18"/>
<dbReference type="GO" id="GO:0019901">
    <property type="term" value="F:protein kinase binding"/>
    <property type="evidence" value="ECO:0007669"/>
    <property type="project" value="TreeGrafter"/>
</dbReference>
<reference evidence="2" key="1">
    <citation type="submission" date="2023-08" db="EMBL/GenBank/DDBJ databases">
        <title>Draft sequence of the Babesia gibsoni genome.</title>
        <authorList>
            <person name="Yamagishi J.Y."/>
            <person name="Xuan X.X."/>
        </authorList>
    </citation>
    <scope>NUCLEOTIDE SEQUENCE</scope>
    <source>
        <strain evidence="2">Azabu</strain>
    </source>
</reference>
<dbReference type="EMBL" id="JAVEPI010000002">
    <property type="protein sequence ID" value="KAK1443129.1"/>
    <property type="molecule type" value="Genomic_DNA"/>
</dbReference>
<comment type="caution">
    <text evidence="2">The sequence shown here is derived from an EMBL/GenBank/DDBJ whole genome shotgun (WGS) entry which is preliminary data.</text>
</comment>
<organism evidence="2 3">
    <name type="scientific">Babesia gibsoni</name>
    <dbReference type="NCBI Taxonomy" id="33632"/>
    <lineage>
        <taxon>Eukaryota</taxon>
        <taxon>Sar</taxon>
        <taxon>Alveolata</taxon>
        <taxon>Apicomplexa</taxon>
        <taxon>Aconoidasida</taxon>
        <taxon>Piroplasmida</taxon>
        <taxon>Babesiidae</taxon>
        <taxon>Babesia</taxon>
    </lineage>
</organism>
<feature type="compositionally biased region" description="Basic and acidic residues" evidence="1">
    <location>
        <begin position="1"/>
        <end position="10"/>
    </location>
</feature>
<dbReference type="GO" id="GO:0005730">
    <property type="term" value="C:nucleolus"/>
    <property type="evidence" value="ECO:0007669"/>
    <property type="project" value="TreeGrafter"/>
</dbReference>
<evidence type="ECO:0000313" key="2">
    <source>
        <dbReference type="EMBL" id="KAK1443129.1"/>
    </source>
</evidence>
<proteinExistence type="predicted"/>
<feature type="compositionally biased region" description="Basic and acidic residues" evidence="1">
    <location>
        <begin position="160"/>
        <end position="170"/>
    </location>
</feature>
<dbReference type="PANTHER" id="PTHR13507">
    <property type="entry name" value="PRKR-INTERACTING PROTEIN 1"/>
    <property type="match status" value="1"/>
</dbReference>
<sequence length="198" mass="22612">MVSTGSDEKVMLSSGKTVTVSTESREKLSDDDEAPTIERVHNVWGSSSGARSDFFDHYTKTRSIEKARLEEMEKRWAIDMENKVFQTIRYNRMKREQEKMEKRRGKREKRKMKVRCKSMSEPSQGTLADNKSSSCGNSDKNGEVESPSSSVAVKKSRVQKQRETHQHSKEFAIPTDDIVNHTAAPSSLIIDEDIMNTY</sequence>
<protein>
    <submittedName>
        <fullName evidence="2">Uncharacterized protein</fullName>
    </submittedName>
</protein>
<dbReference type="GO" id="GO:0004860">
    <property type="term" value="F:protein kinase inhibitor activity"/>
    <property type="evidence" value="ECO:0007669"/>
    <property type="project" value="TreeGrafter"/>
</dbReference>
<evidence type="ECO:0000313" key="3">
    <source>
        <dbReference type="Proteomes" id="UP001230268"/>
    </source>
</evidence>
<dbReference type="Proteomes" id="UP001230268">
    <property type="component" value="Unassembled WGS sequence"/>
</dbReference>
<evidence type="ECO:0000256" key="1">
    <source>
        <dbReference type="SAM" id="MobiDB-lite"/>
    </source>
</evidence>
<name>A0AAD8LJ18_BABGI</name>
<feature type="region of interest" description="Disordered" evidence="1">
    <location>
        <begin position="95"/>
        <end position="170"/>
    </location>
</feature>
<feature type="region of interest" description="Disordered" evidence="1">
    <location>
        <begin position="1"/>
        <end position="41"/>
    </location>
</feature>
<accession>A0AAD8LJ18</accession>
<dbReference type="GO" id="GO:0003725">
    <property type="term" value="F:double-stranded RNA binding"/>
    <property type="evidence" value="ECO:0007669"/>
    <property type="project" value="InterPro"/>
</dbReference>
<dbReference type="PANTHER" id="PTHR13507:SF0">
    <property type="entry name" value="PRKR-INTERACTING PROTEIN 1"/>
    <property type="match status" value="1"/>
</dbReference>
<feature type="compositionally biased region" description="Basic residues" evidence="1">
    <location>
        <begin position="102"/>
        <end position="116"/>
    </location>
</feature>